<dbReference type="InterPro" id="IPR002645">
    <property type="entry name" value="STAS_dom"/>
</dbReference>
<keyword evidence="8" id="KW-1185">Reference proteome</keyword>
<dbReference type="SUPFAM" id="SSF52091">
    <property type="entry name" value="SpoIIaa-like"/>
    <property type="match status" value="1"/>
</dbReference>
<comment type="subcellular location">
    <subcellularLocation>
        <location evidence="1">Membrane</location>
        <topology evidence="1">Multi-pass membrane protein</topology>
    </subcellularLocation>
</comment>
<evidence type="ECO:0000256" key="2">
    <source>
        <dbReference type="ARBA" id="ARBA00022692"/>
    </source>
</evidence>
<keyword evidence="4 5" id="KW-0472">Membrane</keyword>
<feature type="transmembrane region" description="Helical" evidence="5">
    <location>
        <begin position="466"/>
        <end position="495"/>
    </location>
</feature>
<feature type="non-terminal residue" evidence="7">
    <location>
        <position position="655"/>
    </location>
</feature>
<feature type="transmembrane region" description="Helical" evidence="5">
    <location>
        <begin position="334"/>
        <end position="356"/>
    </location>
</feature>
<feature type="transmembrane region" description="Helical" evidence="5">
    <location>
        <begin position="283"/>
        <end position="301"/>
    </location>
</feature>
<dbReference type="GO" id="GO:0055085">
    <property type="term" value="P:transmembrane transport"/>
    <property type="evidence" value="ECO:0007669"/>
    <property type="project" value="InterPro"/>
</dbReference>
<dbReference type="InterPro" id="IPR011547">
    <property type="entry name" value="SLC26A/SulP_dom"/>
</dbReference>
<evidence type="ECO:0000256" key="3">
    <source>
        <dbReference type="ARBA" id="ARBA00022989"/>
    </source>
</evidence>
<keyword evidence="3 5" id="KW-1133">Transmembrane helix</keyword>
<dbReference type="Gene3D" id="3.30.750.24">
    <property type="entry name" value="STAS domain"/>
    <property type="match status" value="1"/>
</dbReference>
<reference evidence="8" key="1">
    <citation type="submission" date="2022-10" db="EMBL/GenBank/DDBJ databases">
        <title>Genome assembly of Pristionchus species.</title>
        <authorList>
            <person name="Yoshida K."/>
            <person name="Sommer R.J."/>
        </authorList>
    </citation>
    <scope>NUCLEOTIDE SEQUENCE [LARGE SCALE GENOMIC DNA]</scope>
    <source>
        <strain evidence="8">RS5460</strain>
    </source>
</reference>
<dbReference type="NCBIfam" id="TIGR00815">
    <property type="entry name" value="sulP"/>
    <property type="match status" value="1"/>
</dbReference>
<dbReference type="Pfam" id="PF01740">
    <property type="entry name" value="STAS"/>
    <property type="match status" value="1"/>
</dbReference>
<feature type="transmembrane region" description="Helical" evidence="5">
    <location>
        <begin position="368"/>
        <end position="385"/>
    </location>
</feature>
<accession>A0AAN5DHQ8</accession>
<comment type="caution">
    <text evidence="7">The sequence shown here is derived from an EMBL/GenBank/DDBJ whole genome shotgun (WGS) entry which is preliminary data.</text>
</comment>
<dbReference type="GO" id="GO:0016020">
    <property type="term" value="C:membrane"/>
    <property type="evidence" value="ECO:0007669"/>
    <property type="project" value="UniProtKB-SubCell"/>
</dbReference>
<dbReference type="Proteomes" id="UP001328107">
    <property type="component" value="Unassembled WGS sequence"/>
</dbReference>
<organism evidence="7 8">
    <name type="scientific">Pristionchus mayeri</name>
    <dbReference type="NCBI Taxonomy" id="1317129"/>
    <lineage>
        <taxon>Eukaryota</taxon>
        <taxon>Metazoa</taxon>
        <taxon>Ecdysozoa</taxon>
        <taxon>Nematoda</taxon>
        <taxon>Chromadorea</taxon>
        <taxon>Rhabditida</taxon>
        <taxon>Rhabditina</taxon>
        <taxon>Diplogasteromorpha</taxon>
        <taxon>Diplogasteroidea</taxon>
        <taxon>Neodiplogasteridae</taxon>
        <taxon>Pristionchus</taxon>
    </lineage>
</organism>
<dbReference type="PROSITE" id="PS50801">
    <property type="entry name" value="STAS"/>
    <property type="match status" value="1"/>
</dbReference>
<evidence type="ECO:0000256" key="1">
    <source>
        <dbReference type="ARBA" id="ARBA00004141"/>
    </source>
</evidence>
<dbReference type="InterPro" id="IPR001902">
    <property type="entry name" value="SLC26A/SulP_fam"/>
</dbReference>
<evidence type="ECO:0000256" key="5">
    <source>
        <dbReference type="SAM" id="Phobius"/>
    </source>
</evidence>
<proteinExistence type="predicted"/>
<evidence type="ECO:0000313" key="8">
    <source>
        <dbReference type="Proteomes" id="UP001328107"/>
    </source>
</evidence>
<feature type="domain" description="STAS" evidence="6">
    <location>
        <begin position="526"/>
        <end position="652"/>
    </location>
</feature>
<evidence type="ECO:0000313" key="7">
    <source>
        <dbReference type="EMBL" id="GMR62124.1"/>
    </source>
</evidence>
<keyword evidence="2 5" id="KW-0812">Transmembrane</keyword>
<protein>
    <recommendedName>
        <fullName evidence="6">STAS domain-containing protein</fullName>
    </recommendedName>
</protein>
<dbReference type="PANTHER" id="PTHR11814">
    <property type="entry name" value="SULFATE TRANSPORTER"/>
    <property type="match status" value="1"/>
</dbReference>
<name>A0AAN5DHQ8_9BILA</name>
<dbReference type="CDD" id="cd07042">
    <property type="entry name" value="STAS_SulP_like_sulfate_transporter"/>
    <property type="match status" value="1"/>
</dbReference>
<dbReference type="Pfam" id="PF00916">
    <property type="entry name" value="Sulfate_transp"/>
    <property type="match status" value="1"/>
</dbReference>
<evidence type="ECO:0000256" key="4">
    <source>
        <dbReference type="ARBA" id="ARBA00023136"/>
    </source>
</evidence>
<gene>
    <name evidence="7" type="ORF">PMAYCL1PPCAC_32319</name>
</gene>
<evidence type="ECO:0000259" key="6">
    <source>
        <dbReference type="PROSITE" id="PS50801"/>
    </source>
</evidence>
<dbReference type="InterPro" id="IPR036513">
    <property type="entry name" value="STAS_dom_sf"/>
</dbReference>
<sequence length="655" mass="72060">MNLKQFEEEFGTHRDTRRIPLRVHLKRSLRGCLRPCSSPRLFLSTALSFVPIVQWLPQYNFRDDLVADLIGGITTGIMHVPQGLAYAILAGVDPVYGLYSSCFPALFYMLFGTSRHTSIGSFAVVNLMSGIANANIMRLHNSTKNVIEIDLMMGSNSTLPTSLTPIQAASTLTVAIGIMQFAAGILRLEFLASYFSDPLVSGFSTGSAVHILIAQLGDIFGLTGIPKSSGPSYIFTSMKNIALAAIDRTNYVALLASLISMSFLYCGKEYLSPYLNKKGLKVPVPYELILIIVSTALSAALDLQHNYNVPVVGHIPTGPPTLALPVVEILPDCFVQSIGMVIVSVAVHISLAKMYAKEFNYAVDTRQELYALGVSSMLGSLFSVFPVSTALGRTAVSVSAGTRTQMSTVFSCALLLVAIFWLGPLLQSLPTCVLGVVVIWSLKSMFQRCEEIKSLWRVSRTDPLVWIVSCTATVVIDVMEGLAISILFALLTVIFRSQWPKWERVLGTMSSESDKSMPEEAYLPRPSVCVFRFDAPLIFTNVERFVNKVKKTIDEWERDFEIREECRTSNQLQADDPIPRYFIIDCSAIAYVDYMGVKAISESLSDLKKRGITVHLAAVKPAVVVVLKAQGLLDNLSKEHIFPTLHDSLSFADMN</sequence>
<feature type="transmembrane region" description="Helical" evidence="5">
    <location>
        <begin position="251"/>
        <end position="271"/>
    </location>
</feature>
<dbReference type="EMBL" id="BTRK01000006">
    <property type="protein sequence ID" value="GMR62124.1"/>
    <property type="molecule type" value="Genomic_DNA"/>
</dbReference>
<dbReference type="AlphaFoldDB" id="A0AAN5DHQ8"/>